<accession>A0A4Y2LVF8</accession>
<keyword evidence="2" id="KW-1185">Reference proteome</keyword>
<sequence length="88" mass="10107">MVSAEARNIQSRWLPSLVGLHGGRCRRAWISTNVIGAKENLVPSVGNESILLLSETIFRRFLSFNEFPMAKLFMVYRLSWLKRQLQVA</sequence>
<name>A0A4Y2LVF8_ARAVE</name>
<organism evidence="1 2">
    <name type="scientific">Araneus ventricosus</name>
    <name type="common">Orbweaver spider</name>
    <name type="synonym">Epeira ventricosa</name>
    <dbReference type="NCBI Taxonomy" id="182803"/>
    <lineage>
        <taxon>Eukaryota</taxon>
        <taxon>Metazoa</taxon>
        <taxon>Ecdysozoa</taxon>
        <taxon>Arthropoda</taxon>
        <taxon>Chelicerata</taxon>
        <taxon>Arachnida</taxon>
        <taxon>Araneae</taxon>
        <taxon>Araneomorphae</taxon>
        <taxon>Entelegynae</taxon>
        <taxon>Araneoidea</taxon>
        <taxon>Araneidae</taxon>
        <taxon>Araneus</taxon>
    </lineage>
</organism>
<dbReference type="Proteomes" id="UP000499080">
    <property type="component" value="Unassembled WGS sequence"/>
</dbReference>
<reference evidence="1 2" key="1">
    <citation type="journal article" date="2019" name="Sci. Rep.">
        <title>Orb-weaving spider Araneus ventricosus genome elucidates the spidroin gene catalogue.</title>
        <authorList>
            <person name="Kono N."/>
            <person name="Nakamura H."/>
            <person name="Ohtoshi R."/>
            <person name="Moran D.A.P."/>
            <person name="Shinohara A."/>
            <person name="Yoshida Y."/>
            <person name="Fujiwara M."/>
            <person name="Mori M."/>
            <person name="Tomita M."/>
            <person name="Arakawa K."/>
        </authorList>
    </citation>
    <scope>NUCLEOTIDE SEQUENCE [LARGE SCALE GENOMIC DNA]</scope>
</reference>
<dbReference type="EMBL" id="BGPR01006413">
    <property type="protein sequence ID" value="GBN18775.1"/>
    <property type="molecule type" value="Genomic_DNA"/>
</dbReference>
<comment type="caution">
    <text evidence="1">The sequence shown here is derived from an EMBL/GenBank/DDBJ whole genome shotgun (WGS) entry which is preliminary data.</text>
</comment>
<dbReference type="AlphaFoldDB" id="A0A4Y2LVF8"/>
<evidence type="ECO:0000313" key="1">
    <source>
        <dbReference type="EMBL" id="GBN18775.1"/>
    </source>
</evidence>
<gene>
    <name evidence="1" type="ORF">AVEN_39702_1</name>
</gene>
<proteinExistence type="predicted"/>
<evidence type="ECO:0000313" key="2">
    <source>
        <dbReference type="Proteomes" id="UP000499080"/>
    </source>
</evidence>
<protein>
    <submittedName>
        <fullName evidence="1">Uncharacterized protein</fullName>
    </submittedName>
</protein>